<reference evidence="2 3" key="1">
    <citation type="submission" date="2021-06" db="EMBL/GenBank/DDBJ databases">
        <title>Ecological speciation of a Streptomyces species isolated from different habitats and geographic origins.</title>
        <authorList>
            <person name="Wang J."/>
        </authorList>
    </citation>
    <scope>NUCLEOTIDE SEQUENCE [LARGE SCALE GENOMIC DNA]</scope>
    <source>
        <strain evidence="2 3">FXJ8.012</strain>
    </source>
</reference>
<dbReference type="Proteomes" id="UP000758701">
    <property type="component" value="Unassembled WGS sequence"/>
</dbReference>
<dbReference type="InterPro" id="IPR001387">
    <property type="entry name" value="Cro/C1-type_HTH"/>
</dbReference>
<dbReference type="CDD" id="cd00093">
    <property type="entry name" value="HTH_XRE"/>
    <property type="match status" value="1"/>
</dbReference>
<dbReference type="RefSeq" id="WP_224310353.1">
    <property type="nucleotide sequence ID" value="NZ_JAHSST010000007.1"/>
</dbReference>
<dbReference type="Pfam" id="PF19054">
    <property type="entry name" value="DUF5753"/>
    <property type="match status" value="1"/>
</dbReference>
<dbReference type="Pfam" id="PF13560">
    <property type="entry name" value="HTH_31"/>
    <property type="match status" value="1"/>
</dbReference>
<feature type="domain" description="HTH cro/C1-type" evidence="1">
    <location>
        <begin position="21"/>
        <end position="76"/>
    </location>
</feature>
<name>A0ABS7W7E8_STROV</name>
<dbReference type="SMART" id="SM00530">
    <property type="entry name" value="HTH_XRE"/>
    <property type="match status" value="1"/>
</dbReference>
<proteinExistence type="predicted"/>
<evidence type="ECO:0000313" key="2">
    <source>
        <dbReference type="EMBL" id="MBZ6153544.1"/>
    </source>
</evidence>
<dbReference type="InterPro" id="IPR043917">
    <property type="entry name" value="DUF5753"/>
</dbReference>
<gene>
    <name evidence="2" type="ORF">KVH32_20625</name>
</gene>
<organism evidence="2 3">
    <name type="scientific">Streptomyces olivaceus</name>
    <dbReference type="NCBI Taxonomy" id="47716"/>
    <lineage>
        <taxon>Bacteria</taxon>
        <taxon>Bacillati</taxon>
        <taxon>Actinomycetota</taxon>
        <taxon>Actinomycetes</taxon>
        <taxon>Kitasatosporales</taxon>
        <taxon>Streptomycetaceae</taxon>
        <taxon>Streptomyces</taxon>
    </lineage>
</organism>
<comment type="caution">
    <text evidence="2">The sequence shown here is derived from an EMBL/GenBank/DDBJ whole genome shotgun (WGS) entry which is preliminary data.</text>
</comment>
<evidence type="ECO:0000313" key="3">
    <source>
        <dbReference type="Proteomes" id="UP000758701"/>
    </source>
</evidence>
<protein>
    <submittedName>
        <fullName evidence="2">Helix-turn-helix domain-containing protein</fullName>
    </submittedName>
</protein>
<evidence type="ECO:0000259" key="1">
    <source>
        <dbReference type="SMART" id="SM00530"/>
    </source>
</evidence>
<sequence length="280" mass="31456">MPQRRAITGRSQEPRARFAEELRLFRHARGASLRGVAEVVGWDASQFGKMENGHTLGGPEIVEALDQYYGTGGMLLTLWELAVADPTQFREQYRRYMVLEAEAISLWHYAVSTPPGLLQAPGYAREALAGGWLKGSELEQQVEARLGRRQLLEGEAPPPFRAILSEAVLRTWLRDMGAWREQLAHLAEMAERANITLQVLPFSAGRHGLTNTTVMFLRLPSGRVVAYTENDLRGELVEENASVELLQRRYDAMRDLALSPAESRDFILRTLEEAPCEPSI</sequence>
<dbReference type="EMBL" id="JAHSTP010000007">
    <property type="protein sequence ID" value="MBZ6153544.1"/>
    <property type="molecule type" value="Genomic_DNA"/>
</dbReference>
<keyword evidence="3" id="KW-1185">Reference proteome</keyword>
<dbReference type="Gene3D" id="1.10.260.40">
    <property type="entry name" value="lambda repressor-like DNA-binding domains"/>
    <property type="match status" value="1"/>
</dbReference>
<dbReference type="InterPro" id="IPR010982">
    <property type="entry name" value="Lambda_DNA-bd_dom_sf"/>
</dbReference>
<dbReference type="SUPFAM" id="SSF47413">
    <property type="entry name" value="lambda repressor-like DNA-binding domains"/>
    <property type="match status" value="1"/>
</dbReference>
<accession>A0ABS7W7E8</accession>